<evidence type="ECO:0000313" key="5">
    <source>
        <dbReference type="Proteomes" id="UP000477651"/>
    </source>
</evidence>
<evidence type="ECO:0000256" key="2">
    <source>
        <dbReference type="ARBA" id="ARBA00022737"/>
    </source>
</evidence>
<dbReference type="GO" id="GO:0004792">
    <property type="term" value="F:thiosulfate-cyanide sulfurtransferase activity"/>
    <property type="evidence" value="ECO:0007669"/>
    <property type="project" value="InterPro"/>
</dbReference>
<dbReference type="Gene3D" id="3.40.250.10">
    <property type="entry name" value="Rhodanese-like domain"/>
    <property type="match status" value="2"/>
</dbReference>
<evidence type="ECO:0000259" key="3">
    <source>
        <dbReference type="PROSITE" id="PS50206"/>
    </source>
</evidence>
<protein>
    <submittedName>
        <fullName evidence="4">Sulfurtransferase</fullName>
    </submittedName>
</protein>
<feature type="domain" description="Rhodanese" evidence="3">
    <location>
        <begin position="17"/>
        <end position="131"/>
    </location>
</feature>
<keyword evidence="2" id="KW-0677">Repeat</keyword>
<sequence>MLIRVQEILSTPTVKRQFIDVRHDLMNHQFGAQSYVEGHIPGAVFFDHETDLCATKTGKNGRHPLPKREDFAALLAKKGIDIDAHIVVYDADNMMFAAHMWWMLRWLGFEHVQVLDGGIKAWKAANGGIETGIAPALPPVQWALRDSLVKTYTAEQVLANIQSPQFTLLDARAPERYRGDVEPMDPVAGHIPHAINHPFTLNLTAEGLMKSPEALKEAFSAYNQYDLIVHQCGSGVTACHNILAMEVAGLHHYALYPGSWSEWVADPSRPIAVGNEP</sequence>
<dbReference type="PROSITE" id="PS00380">
    <property type="entry name" value="RHODANESE_1"/>
    <property type="match status" value="1"/>
</dbReference>
<feature type="domain" description="Rhodanese" evidence="3">
    <location>
        <begin position="162"/>
        <end position="272"/>
    </location>
</feature>
<dbReference type="InterPro" id="IPR001307">
    <property type="entry name" value="Thiosulphate_STrfase_CS"/>
</dbReference>
<evidence type="ECO:0000256" key="1">
    <source>
        <dbReference type="ARBA" id="ARBA00022679"/>
    </source>
</evidence>
<dbReference type="SMART" id="SM00450">
    <property type="entry name" value="RHOD"/>
    <property type="match status" value="2"/>
</dbReference>
<proteinExistence type="predicted"/>
<dbReference type="InterPro" id="IPR001763">
    <property type="entry name" value="Rhodanese-like_dom"/>
</dbReference>
<reference evidence="4 5" key="1">
    <citation type="submission" date="2020-02" db="EMBL/GenBank/DDBJ databases">
        <title>Pelistega sp. NLN82 were isolated from wild rodents of the Hainan Island.</title>
        <authorList>
            <person name="Niu N."/>
            <person name="Zhou J."/>
        </authorList>
    </citation>
    <scope>NUCLEOTIDE SEQUENCE [LARGE SCALE GENOMIC DNA]</scope>
    <source>
        <strain evidence="4 5">NLN82</strain>
    </source>
</reference>
<dbReference type="InterPro" id="IPR036873">
    <property type="entry name" value="Rhodanese-like_dom_sf"/>
</dbReference>
<dbReference type="RefSeq" id="WP_163764684.1">
    <property type="nucleotide sequence ID" value="NZ_JAAGYR010000014.1"/>
</dbReference>
<dbReference type="Proteomes" id="UP000477651">
    <property type="component" value="Unassembled WGS sequence"/>
</dbReference>
<dbReference type="EMBL" id="JAAGYR010000014">
    <property type="protein sequence ID" value="NEN76212.1"/>
    <property type="molecule type" value="Genomic_DNA"/>
</dbReference>
<keyword evidence="5" id="KW-1185">Reference proteome</keyword>
<accession>A0A6L9Y6W4</accession>
<dbReference type="SUPFAM" id="SSF52821">
    <property type="entry name" value="Rhodanese/Cell cycle control phosphatase"/>
    <property type="match status" value="2"/>
</dbReference>
<dbReference type="CDD" id="cd01448">
    <property type="entry name" value="TST_Repeat_1"/>
    <property type="match status" value="1"/>
</dbReference>
<name>A0A6L9Y6W4_9BURK</name>
<dbReference type="CDD" id="cd01449">
    <property type="entry name" value="TST_Repeat_2"/>
    <property type="match status" value="1"/>
</dbReference>
<comment type="caution">
    <text evidence="4">The sequence shown here is derived from an EMBL/GenBank/DDBJ whole genome shotgun (WGS) entry which is preliminary data.</text>
</comment>
<dbReference type="PANTHER" id="PTHR11364:SF27">
    <property type="entry name" value="SULFURTRANSFERASE"/>
    <property type="match status" value="1"/>
</dbReference>
<evidence type="ECO:0000313" key="4">
    <source>
        <dbReference type="EMBL" id="NEN76212.1"/>
    </source>
</evidence>
<dbReference type="InterPro" id="IPR045078">
    <property type="entry name" value="TST/MPST-like"/>
</dbReference>
<dbReference type="Pfam" id="PF00581">
    <property type="entry name" value="Rhodanese"/>
    <property type="match status" value="2"/>
</dbReference>
<dbReference type="PANTHER" id="PTHR11364">
    <property type="entry name" value="THIOSULFATE SULFERTANSFERASE"/>
    <property type="match status" value="1"/>
</dbReference>
<dbReference type="AlphaFoldDB" id="A0A6L9Y6W4"/>
<organism evidence="4 5">
    <name type="scientific">Pelistega ratti</name>
    <dbReference type="NCBI Taxonomy" id="2652177"/>
    <lineage>
        <taxon>Bacteria</taxon>
        <taxon>Pseudomonadati</taxon>
        <taxon>Pseudomonadota</taxon>
        <taxon>Betaproteobacteria</taxon>
        <taxon>Burkholderiales</taxon>
        <taxon>Alcaligenaceae</taxon>
        <taxon>Pelistega</taxon>
    </lineage>
</organism>
<keyword evidence="1 4" id="KW-0808">Transferase</keyword>
<dbReference type="PROSITE" id="PS50206">
    <property type="entry name" value="RHODANESE_3"/>
    <property type="match status" value="2"/>
</dbReference>
<gene>
    <name evidence="4" type="ORF">F9B74_07740</name>
</gene>